<name>A0A0G1EL92_9BACT</name>
<keyword evidence="1" id="KW-0812">Transmembrane</keyword>
<reference evidence="2 3" key="1">
    <citation type="journal article" date="2015" name="Nature">
        <title>rRNA introns, odd ribosomes, and small enigmatic genomes across a large radiation of phyla.</title>
        <authorList>
            <person name="Brown C.T."/>
            <person name="Hug L.A."/>
            <person name="Thomas B.C."/>
            <person name="Sharon I."/>
            <person name="Castelle C.J."/>
            <person name="Singh A."/>
            <person name="Wilkins M.J."/>
            <person name="Williams K.H."/>
            <person name="Banfield J.F."/>
        </authorList>
    </citation>
    <scope>NUCLEOTIDE SEQUENCE [LARGE SCALE GENOMIC DNA]</scope>
</reference>
<dbReference type="EMBL" id="LCGH01000010">
    <property type="protein sequence ID" value="KKT10826.1"/>
    <property type="molecule type" value="Genomic_DNA"/>
</dbReference>
<feature type="transmembrane region" description="Helical" evidence="1">
    <location>
        <begin position="20"/>
        <end position="38"/>
    </location>
</feature>
<dbReference type="Proteomes" id="UP000033907">
    <property type="component" value="Unassembled WGS sequence"/>
</dbReference>
<keyword evidence="1" id="KW-0472">Membrane</keyword>
<evidence type="ECO:0000313" key="3">
    <source>
        <dbReference type="Proteomes" id="UP000033907"/>
    </source>
</evidence>
<protein>
    <submittedName>
        <fullName evidence="2">Uncharacterized protein</fullName>
    </submittedName>
</protein>
<comment type="caution">
    <text evidence="2">The sequence shown here is derived from an EMBL/GenBank/DDBJ whole genome shotgun (WGS) entry which is preliminary data.</text>
</comment>
<evidence type="ECO:0000256" key="1">
    <source>
        <dbReference type="SAM" id="Phobius"/>
    </source>
</evidence>
<accession>A0A0G1EL92</accession>
<dbReference type="AlphaFoldDB" id="A0A0G1EL92"/>
<evidence type="ECO:0000313" key="2">
    <source>
        <dbReference type="EMBL" id="KKT10826.1"/>
    </source>
</evidence>
<sequence>MKKIIHHLRKQPDEVKRHVLHIIIFVAGVILVLLWVYSLGTNLANPDTRVEISEDLKPFSTLKDSIPDLW</sequence>
<keyword evidence="1" id="KW-1133">Transmembrane helix</keyword>
<gene>
    <name evidence="2" type="ORF">UV91_C0010G0013</name>
</gene>
<proteinExistence type="predicted"/>
<organism evidence="2 3">
    <name type="scientific">Candidatus Nomurabacteria bacterium GW2011_GWF2_43_24</name>
    <dbReference type="NCBI Taxonomy" id="1618778"/>
    <lineage>
        <taxon>Bacteria</taxon>
        <taxon>Candidatus Nomuraibacteriota</taxon>
    </lineage>
</organism>